<dbReference type="Gene3D" id="1.10.287.110">
    <property type="entry name" value="DnaJ domain"/>
    <property type="match status" value="1"/>
</dbReference>
<dbReference type="PRINTS" id="PR00625">
    <property type="entry name" value="JDOMAIN"/>
</dbReference>
<evidence type="ECO:0000259" key="1">
    <source>
        <dbReference type="PROSITE" id="PS50076"/>
    </source>
</evidence>
<name>A0A2T1GLV2_9CYAN</name>
<dbReference type="InterPro" id="IPR036869">
    <property type="entry name" value="J_dom_sf"/>
</dbReference>
<dbReference type="Proteomes" id="UP000238937">
    <property type="component" value="Unassembled WGS sequence"/>
</dbReference>
<dbReference type="Pfam" id="PF00226">
    <property type="entry name" value="DnaJ"/>
    <property type="match status" value="1"/>
</dbReference>
<dbReference type="PANTHER" id="PTHR44825">
    <property type="match status" value="1"/>
</dbReference>
<dbReference type="RefSeq" id="WP_106300203.1">
    <property type="nucleotide sequence ID" value="NZ_PVWO01000021.1"/>
</dbReference>
<dbReference type="PROSITE" id="PS50076">
    <property type="entry name" value="DNAJ_2"/>
    <property type="match status" value="1"/>
</dbReference>
<sequence>MSETHYQVLQISPQATADEIKQSYRRLAKKFHPDVNGGQINSDRIVKLNAAYEVLGDERKRREYDYLYGAAKPIPRQQQSATPIPRRPRTVGRELDEELILWLNQVYQPINRTINWIIKPLKTQIQELSADPFDDELMANFEAYVTECQQHLQKIDKIFHSMPNPSLVAEIAANLYYTINQVADGIKELNFYIMNYDERYLHDGIEMFKIAAQLQKETNKKVKIYK</sequence>
<gene>
    <name evidence="2" type="ORF">C7B77_03055</name>
</gene>
<comment type="caution">
    <text evidence="2">The sequence shown here is derived from an EMBL/GenBank/DDBJ whole genome shotgun (WGS) entry which is preliminary data.</text>
</comment>
<dbReference type="InterPro" id="IPR052763">
    <property type="entry name" value="DnaJ_C4"/>
</dbReference>
<evidence type="ECO:0000313" key="2">
    <source>
        <dbReference type="EMBL" id="PSB58856.1"/>
    </source>
</evidence>
<dbReference type="SUPFAM" id="SSF46565">
    <property type="entry name" value="Chaperone J-domain"/>
    <property type="match status" value="1"/>
</dbReference>
<keyword evidence="3" id="KW-1185">Reference proteome</keyword>
<dbReference type="PANTHER" id="PTHR44825:SF1">
    <property type="entry name" value="DNAJ HOMOLOG SUBFAMILY C MEMBER 4"/>
    <property type="match status" value="1"/>
</dbReference>
<feature type="domain" description="J" evidence="1">
    <location>
        <begin position="4"/>
        <end position="68"/>
    </location>
</feature>
<proteinExistence type="predicted"/>
<organism evidence="2 3">
    <name type="scientific">Chamaesiphon polymorphus CCALA 037</name>
    <dbReference type="NCBI Taxonomy" id="2107692"/>
    <lineage>
        <taxon>Bacteria</taxon>
        <taxon>Bacillati</taxon>
        <taxon>Cyanobacteriota</taxon>
        <taxon>Cyanophyceae</taxon>
        <taxon>Gomontiellales</taxon>
        <taxon>Chamaesiphonaceae</taxon>
        <taxon>Chamaesiphon</taxon>
    </lineage>
</organism>
<dbReference type="CDD" id="cd06257">
    <property type="entry name" value="DnaJ"/>
    <property type="match status" value="1"/>
</dbReference>
<reference evidence="2 3" key="1">
    <citation type="submission" date="2018-03" db="EMBL/GenBank/DDBJ databases">
        <title>The ancient ancestry and fast evolution of plastids.</title>
        <authorList>
            <person name="Moore K.R."/>
            <person name="Magnabosco C."/>
            <person name="Momper L."/>
            <person name="Gold D.A."/>
            <person name="Bosak T."/>
            <person name="Fournier G.P."/>
        </authorList>
    </citation>
    <scope>NUCLEOTIDE SEQUENCE [LARGE SCALE GENOMIC DNA]</scope>
    <source>
        <strain evidence="2 3">CCALA 037</strain>
    </source>
</reference>
<dbReference type="OrthoDB" id="9779889at2"/>
<dbReference type="AlphaFoldDB" id="A0A2T1GLV2"/>
<dbReference type="EMBL" id="PVWO01000021">
    <property type="protein sequence ID" value="PSB58856.1"/>
    <property type="molecule type" value="Genomic_DNA"/>
</dbReference>
<dbReference type="SMART" id="SM00271">
    <property type="entry name" value="DnaJ"/>
    <property type="match status" value="1"/>
</dbReference>
<protein>
    <submittedName>
        <fullName evidence="2">Molecular chaperone DnaJ</fullName>
    </submittedName>
</protein>
<evidence type="ECO:0000313" key="3">
    <source>
        <dbReference type="Proteomes" id="UP000238937"/>
    </source>
</evidence>
<dbReference type="InterPro" id="IPR001623">
    <property type="entry name" value="DnaJ_domain"/>
</dbReference>
<accession>A0A2T1GLV2</accession>